<sequence length="118" mass="13652">MGRSRFLSPNFPVIDRFENGVATSIKSLDLNAATYQNPTRLASTVMRYVRTLAQWEGQAEAWGQIQIAPSQINEIWKQIQDAGTHMGFMDYADPQYDDLMWRLQQQMLTLVELIRRNS</sequence>
<proteinExistence type="predicted"/>
<protein>
    <submittedName>
        <fullName evidence="1">Uncharacterized protein</fullName>
    </submittedName>
</protein>
<gene>
    <name evidence="1" type="ORF">SE16_02050</name>
</gene>
<dbReference type="Proteomes" id="UP000050502">
    <property type="component" value="Unassembled WGS sequence"/>
</dbReference>
<organism evidence="1 2">
    <name type="scientific">Ardenticatena maritima</name>
    <dbReference type="NCBI Taxonomy" id="872965"/>
    <lineage>
        <taxon>Bacteria</taxon>
        <taxon>Bacillati</taxon>
        <taxon>Chloroflexota</taxon>
        <taxon>Ardenticatenia</taxon>
        <taxon>Ardenticatenales</taxon>
        <taxon>Ardenticatenaceae</taxon>
        <taxon>Ardenticatena</taxon>
    </lineage>
</organism>
<dbReference type="AlphaFoldDB" id="A0A0P6YG08"/>
<evidence type="ECO:0000313" key="1">
    <source>
        <dbReference type="EMBL" id="KPL89280.1"/>
    </source>
</evidence>
<dbReference type="EMBL" id="LGKN01000003">
    <property type="protein sequence ID" value="KPL89280.1"/>
    <property type="molecule type" value="Genomic_DNA"/>
</dbReference>
<dbReference type="RefSeq" id="WP_054492644.1">
    <property type="nucleotide sequence ID" value="NZ_BBZA01000077.1"/>
</dbReference>
<name>A0A0P6YG08_9CHLR</name>
<reference evidence="1 2" key="1">
    <citation type="submission" date="2015-07" db="EMBL/GenBank/DDBJ databases">
        <title>Whole genome sequence of Ardenticatena maritima DSM 23922.</title>
        <authorList>
            <person name="Hemp J."/>
            <person name="Ward L.M."/>
            <person name="Pace L.A."/>
            <person name="Fischer W.W."/>
        </authorList>
    </citation>
    <scope>NUCLEOTIDE SEQUENCE [LARGE SCALE GENOMIC DNA]</scope>
    <source>
        <strain evidence="1 2">110S</strain>
    </source>
</reference>
<evidence type="ECO:0000313" key="2">
    <source>
        <dbReference type="Proteomes" id="UP000050502"/>
    </source>
</evidence>
<accession>A0A0P6YG08</accession>
<comment type="caution">
    <text evidence="1">The sequence shown here is derived from an EMBL/GenBank/DDBJ whole genome shotgun (WGS) entry which is preliminary data.</text>
</comment>
<dbReference type="Gene3D" id="3.40.1350.110">
    <property type="match status" value="1"/>
</dbReference>